<protein>
    <submittedName>
        <fullName evidence="3">Uncharacterized protein LOC110196481 isoform X2</fullName>
    </submittedName>
</protein>
<feature type="compositionally biased region" description="Low complexity" evidence="1">
    <location>
        <begin position="31"/>
        <end position="47"/>
    </location>
</feature>
<feature type="region of interest" description="Disordered" evidence="1">
    <location>
        <begin position="70"/>
        <end position="100"/>
    </location>
</feature>
<name>A0A6P5J2L5_PHACI</name>
<feature type="compositionally biased region" description="Gly residues" evidence="1">
    <location>
        <begin position="85"/>
        <end position="94"/>
    </location>
</feature>
<keyword evidence="2" id="KW-1185">Reference proteome</keyword>
<dbReference type="RefSeq" id="XP_020825426.1">
    <property type="nucleotide sequence ID" value="XM_020969767.1"/>
</dbReference>
<sequence length="204" mass="21260">MEKRGAGKGGEVKRAGVGDAEQTPSHQSHQSSGTPGLSGSEGLSPPGRSALRGERGPSAIALHRVEMENKHNARRKHLPPAQLGAGKGKVCGGGARREHREPAALRAGTKTLLVRKPALRQPADSGLHCPLRSAMEKGVLRFPVPKSYLSPSSFAAESKHGSSRCLLPIPHPYPIHFCIKPSCPTGYAATKGGLGGVGERRGGG</sequence>
<feature type="compositionally biased region" description="Basic and acidic residues" evidence="1">
    <location>
        <begin position="1"/>
        <end position="16"/>
    </location>
</feature>
<evidence type="ECO:0000256" key="1">
    <source>
        <dbReference type="SAM" id="MobiDB-lite"/>
    </source>
</evidence>
<gene>
    <name evidence="3" type="primary">LOC110196481</name>
</gene>
<organism evidence="2 3">
    <name type="scientific">Phascolarctos cinereus</name>
    <name type="common">Koala</name>
    <dbReference type="NCBI Taxonomy" id="38626"/>
    <lineage>
        <taxon>Eukaryota</taxon>
        <taxon>Metazoa</taxon>
        <taxon>Chordata</taxon>
        <taxon>Craniata</taxon>
        <taxon>Vertebrata</taxon>
        <taxon>Euteleostomi</taxon>
        <taxon>Mammalia</taxon>
        <taxon>Metatheria</taxon>
        <taxon>Diprotodontia</taxon>
        <taxon>Phascolarctidae</taxon>
        <taxon>Phascolarctos</taxon>
    </lineage>
</organism>
<dbReference type="AlphaFoldDB" id="A0A6P5J2L5"/>
<dbReference type="GeneID" id="110196481"/>
<reference evidence="3" key="1">
    <citation type="submission" date="2025-08" db="UniProtKB">
        <authorList>
            <consortium name="RefSeq"/>
        </authorList>
    </citation>
    <scope>IDENTIFICATION</scope>
    <source>
        <tissue evidence="3">Spleen</tissue>
    </source>
</reference>
<accession>A0A6P5J2L5</accession>
<proteinExistence type="predicted"/>
<evidence type="ECO:0000313" key="3">
    <source>
        <dbReference type="RefSeq" id="XP_020825426.1"/>
    </source>
</evidence>
<evidence type="ECO:0000313" key="2">
    <source>
        <dbReference type="Proteomes" id="UP000515140"/>
    </source>
</evidence>
<feature type="region of interest" description="Disordered" evidence="1">
    <location>
        <begin position="1"/>
        <end position="57"/>
    </location>
</feature>
<dbReference type="Proteomes" id="UP000515140">
    <property type="component" value="Unplaced"/>
</dbReference>